<dbReference type="GO" id="GO:0004519">
    <property type="term" value="F:endonuclease activity"/>
    <property type="evidence" value="ECO:0007669"/>
    <property type="project" value="InterPro"/>
</dbReference>
<name>A0A090GAI6_MESPL</name>
<evidence type="ECO:0000259" key="1">
    <source>
        <dbReference type="Pfam" id="PF05876"/>
    </source>
</evidence>
<reference evidence="3 4" key="1">
    <citation type="submission" date="2014-08" db="EMBL/GenBank/DDBJ databases">
        <authorList>
            <person name="Moulin Lionel"/>
        </authorList>
    </citation>
    <scope>NUCLEOTIDE SEQUENCE [LARGE SCALE GENOMIC DNA]</scope>
</reference>
<protein>
    <submittedName>
        <fullName evidence="3">Phage terminase large subunit (Gp15)</fullName>
    </submittedName>
</protein>
<dbReference type="Pfam" id="PF05876">
    <property type="entry name" value="GpA_ATPase"/>
    <property type="match status" value="1"/>
</dbReference>
<dbReference type="Proteomes" id="UP000046122">
    <property type="component" value="Unassembled WGS sequence"/>
</dbReference>
<feature type="domain" description="Terminase large subunit GpA endonuclease" evidence="2">
    <location>
        <begin position="315"/>
        <end position="610"/>
    </location>
</feature>
<dbReference type="GO" id="GO:0016887">
    <property type="term" value="F:ATP hydrolysis activity"/>
    <property type="evidence" value="ECO:0007669"/>
    <property type="project" value="InterPro"/>
</dbReference>
<evidence type="ECO:0000313" key="4">
    <source>
        <dbReference type="Proteomes" id="UP000046122"/>
    </source>
</evidence>
<dbReference type="InterPro" id="IPR046454">
    <property type="entry name" value="GpA_endonuclease"/>
</dbReference>
<accession>A0A090GAI6</accession>
<sequence>MSIHVGPGHPGALRLAGMALADAIRPRPPARFREWLPKNIILVDGPKKGEFWTLDDAPYLGEIADCLSIEHPCNLVTVRKSQQTGVSILALAWALYIADTAPDNTIYGLPSIDFLQDMNSQKLQPLIEAWQKETGKQVIFPAVSRSGAGSTIYEKRFAGGSLMLANANVATDLSGKTTRYGVKDEVSKWQTHVTGDDPETLFFGRFTAFRRTKSYKIFELSTPEIDTGDELGDAQGHCRIDRSFKRSDQRFWNIACVECGGEFVQSHEGFHLDRLHPHKSFYVCPHCGHIVSETERVIGVRNGRYVATLSGPDRHPGFHVDAFISLMMSYEAIAEDVLNQAKPGGLGEKGIFNLVYGLPAKVKGNAPEYERLMERREPFAEMRVPADGLILVAGADVQHNGIWAVVVAFGEDRQSWVLGVRFFEGTTDNPGQGAWTKLDEFFAKPLEDAFGGQRRIEAMAVDGGDGGRTNQVLEWCRRRANAYAVKGVGGRGVPAISVPAKKSVTKRGKRKRFGSAMLWPVGTWGLKAELFANLHKLGLRSGEAADPPGYVHFGDFLPKEYFLQLTAEAFVAEVVRGKFHEEWKRLRPDNHCLDAHVYAMAMAEMLGLSTRRADDWATVRQRLQPAPEPDLLNGLTFAGPAIAARTEATIDAASKARRQKWKNRG</sequence>
<dbReference type="InterPro" id="IPR046453">
    <property type="entry name" value="GpA_ATPase"/>
</dbReference>
<proteinExistence type="predicted"/>
<dbReference type="AlphaFoldDB" id="A0A090GAI6"/>
<evidence type="ECO:0000259" key="2">
    <source>
        <dbReference type="Pfam" id="PF20454"/>
    </source>
</evidence>
<dbReference type="EMBL" id="CCNE01000014">
    <property type="protein sequence ID" value="CDX55904.1"/>
    <property type="molecule type" value="Genomic_DNA"/>
</dbReference>
<feature type="domain" description="Phage terminase large subunit GpA ATPase" evidence="1">
    <location>
        <begin position="52"/>
        <end position="304"/>
    </location>
</feature>
<gene>
    <name evidence="3" type="ORF">MPL3365_210127</name>
</gene>
<dbReference type="Pfam" id="PF20454">
    <property type="entry name" value="GpA_nuclease"/>
    <property type="match status" value="1"/>
</dbReference>
<evidence type="ECO:0000313" key="3">
    <source>
        <dbReference type="EMBL" id="CDX55904.1"/>
    </source>
</evidence>
<organism evidence="3 4">
    <name type="scientific">Mesorhizobium plurifarium</name>
    <dbReference type="NCBI Taxonomy" id="69974"/>
    <lineage>
        <taxon>Bacteria</taxon>
        <taxon>Pseudomonadati</taxon>
        <taxon>Pseudomonadota</taxon>
        <taxon>Alphaproteobacteria</taxon>
        <taxon>Hyphomicrobiales</taxon>
        <taxon>Phyllobacteriaceae</taxon>
        <taxon>Mesorhizobium</taxon>
    </lineage>
</organism>